<dbReference type="AlphaFoldDB" id="A0A2P8CST6"/>
<dbReference type="PROSITE" id="PS51257">
    <property type="entry name" value="PROKAR_LIPOPROTEIN"/>
    <property type="match status" value="1"/>
</dbReference>
<dbReference type="EMBL" id="PYGD01000016">
    <property type="protein sequence ID" value="PSK88031.1"/>
    <property type="molecule type" value="Genomic_DNA"/>
</dbReference>
<accession>A0A2P8CST6</accession>
<protein>
    <recommendedName>
        <fullName evidence="4">Lipoprotein</fullName>
    </recommendedName>
</protein>
<evidence type="ECO:0000313" key="2">
    <source>
        <dbReference type="EMBL" id="PSK88031.1"/>
    </source>
</evidence>
<dbReference type="RefSeq" id="WP_106525401.1">
    <property type="nucleotide sequence ID" value="NZ_PYGD01000016.1"/>
</dbReference>
<gene>
    <name evidence="2" type="ORF">B0I18_11662</name>
</gene>
<evidence type="ECO:0008006" key="4">
    <source>
        <dbReference type="Google" id="ProtNLM"/>
    </source>
</evidence>
<comment type="caution">
    <text evidence="2">The sequence shown here is derived from an EMBL/GenBank/DDBJ whole genome shotgun (WGS) entry which is preliminary data.</text>
</comment>
<dbReference type="Proteomes" id="UP000240572">
    <property type="component" value="Unassembled WGS sequence"/>
</dbReference>
<sequence length="109" mass="11926">MKKAILSCGLLAVSIAFLAGCGIAKEKTKADVVKNCLLSVPAGIPKDVAEDYCNCSADKLLEKYSAIEIMKMEEKLRNGDETPKAEMMKTIQPCIDDLTRKAKEHQQGH</sequence>
<keyword evidence="3" id="KW-1185">Reference proteome</keyword>
<evidence type="ECO:0000313" key="3">
    <source>
        <dbReference type="Proteomes" id="UP000240572"/>
    </source>
</evidence>
<evidence type="ECO:0000256" key="1">
    <source>
        <dbReference type="SAM" id="SignalP"/>
    </source>
</evidence>
<feature type="signal peptide" evidence="1">
    <location>
        <begin position="1"/>
        <end position="19"/>
    </location>
</feature>
<name>A0A2P8CST6_9BACT</name>
<keyword evidence="1" id="KW-0732">Signal</keyword>
<organism evidence="2 3">
    <name type="scientific">Taibaiella chishuiensis</name>
    <dbReference type="NCBI Taxonomy" id="1434707"/>
    <lineage>
        <taxon>Bacteria</taxon>
        <taxon>Pseudomonadati</taxon>
        <taxon>Bacteroidota</taxon>
        <taxon>Chitinophagia</taxon>
        <taxon>Chitinophagales</taxon>
        <taxon>Chitinophagaceae</taxon>
        <taxon>Taibaiella</taxon>
    </lineage>
</organism>
<dbReference type="OrthoDB" id="6902207at2"/>
<reference evidence="2 3" key="1">
    <citation type="submission" date="2018-03" db="EMBL/GenBank/DDBJ databases">
        <title>Genomic Encyclopedia of Type Strains, Phase III (KMG-III): the genomes of soil and plant-associated and newly described type strains.</title>
        <authorList>
            <person name="Whitman W."/>
        </authorList>
    </citation>
    <scope>NUCLEOTIDE SEQUENCE [LARGE SCALE GENOMIC DNA]</scope>
    <source>
        <strain evidence="2 3">CGMCC 1.12700</strain>
    </source>
</reference>
<feature type="chain" id="PRO_5015131274" description="Lipoprotein" evidence="1">
    <location>
        <begin position="20"/>
        <end position="109"/>
    </location>
</feature>
<proteinExistence type="predicted"/>